<evidence type="ECO:0008006" key="3">
    <source>
        <dbReference type="Google" id="ProtNLM"/>
    </source>
</evidence>
<dbReference type="Pfam" id="PF11013">
    <property type="entry name" value="DUF2851"/>
    <property type="match status" value="1"/>
</dbReference>
<dbReference type="OrthoDB" id="1005072at2"/>
<organism evidence="1 2">
    <name type="scientific">Bacteroides coprosuis DSM 18011</name>
    <dbReference type="NCBI Taxonomy" id="679937"/>
    <lineage>
        <taxon>Bacteria</taxon>
        <taxon>Pseudomonadati</taxon>
        <taxon>Bacteroidota</taxon>
        <taxon>Bacteroidia</taxon>
        <taxon>Bacteroidales</taxon>
        <taxon>Bacteroidaceae</taxon>
        <taxon>Bacteroides</taxon>
    </lineage>
</organism>
<accession>F3ZQH3</accession>
<name>F3ZQH3_9BACE</name>
<dbReference type="STRING" id="679937.Bcop_0332"/>
<dbReference type="AlphaFoldDB" id="F3ZQH3"/>
<reference evidence="1 2" key="1">
    <citation type="journal article" date="2011" name="Stand. Genomic Sci.">
        <title>Non-contiguous finished genome sequence of Bacteroides coprosuis type strain (PC139).</title>
        <authorList>
            <person name="Land M."/>
            <person name="Held B."/>
            <person name="Gronow S."/>
            <person name="Abt B."/>
            <person name="Lucas S."/>
            <person name="Del Rio T.G."/>
            <person name="Nolan M."/>
            <person name="Tice H."/>
            <person name="Cheng J.F."/>
            <person name="Pitluck S."/>
            <person name="Liolios K."/>
            <person name="Pagani I."/>
            <person name="Ivanova N."/>
            <person name="Mavromatis K."/>
            <person name="Mikhailova N."/>
            <person name="Pati A."/>
            <person name="Tapia R."/>
            <person name="Han C."/>
            <person name="Goodwin L."/>
            <person name="Chen A."/>
            <person name="Palaniappan K."/>
            <person name="Hauser L."/>
            <person name="Brambilla E.M."/>
            <person name="Rohde M."/>
            <person name="Goker M."/>
            <person name="Detter J.C."/>
            <person name="Woyke T."/>
            <person name="Bristow J."/>
            <person name="Eisen J.A."/>
            <person name="Markowitz V."/>
            <person name="Hugenholtz P."/>
            <person name="Kyrpides N.C."/>
            <person name="Klenk H.P."/>
            <person name="Lapidus A."/>
        </authorList>
    </citation>
    <scope>NUCLEOTIDE SEQUENCE</scope>
    <source>
        <strain evidence="1 2">DSM 18011</strain>
    </source>
</reference>
<evidence type="ECO:0000313" key="1">
    <source>
        <dbReference type="EMBL" id="EGJ70551.1"/>
    </source>
</evidence>
<proteinExistence type="predicted"/>
<protein>
    <recommendedName>
        <fullName evidence="3">DUF2851 domain-containing protein</fullName>
    </recommendedName>
</protein>
<dbReference type="EMBL" id="CM001167">
    <property type="protein sequence ID" value="EGJ70551.1"/>
    <property type="molecule type" value="Genomic_DNA"/>
</dbReference>
<sequence>MEELLYYVWQHRLFTLGHLETIDHIPVEVIDTGLRNINSGPDFFNAKLKIGNTLWVGNVEMHCSSSDWYRHGHNKDKGYDSVILHVVEKYDEEVFRTSGERIPQMVLVYSSRIKSKFQTLKQIDYQPKCFETVQKLDSFTIHSWLSALQIERLEVKQTRILELFETKKYNWRDILFITLSRNFGFGLNGDIFERWAKKLPYRSLDKHRDSLLQLESMFFGLAGLLAKDSSDNYFLRLQEEFYFLKTKFCLEDEAYPWQLSKIRPGSFPHVRIAQLAWFYHKGEEFSNKLLETSNLDQVYELLYVETSEYWDTHFIFEKESVLRHKHLGKKSMDLLVINTIVPFLYAYGKHKGDDLIMENALNLLNQIKPENNHIIRLWEQANINAESAADSQALIQLQREYCDKKKCLYCRFGFYHLSDKKGSL</sequence>
<dbReference type="Proteomes" id="UP000018439">
    <property type="component" value="Chromosome"/>
</dbReference>
<dbReference type="HOGENOM" id="CLU_044582_0_0_10"/>
<dbReference type="eggNOG" id="ENOG502Z7XW">
    <property type="taxonomic scope" value="Bacteria"/>
</dbReference>
<dbReference type="InterPro" id="IPR021272">
    <property type="entry name" value="DUF2851"/>
</dbReference>
<gene>
    <name evidence="1" type="ORF">Bcop_0332</name>
</gene>
<keyword evidence="2" id="KW-1185">Reference proteome</keyword>
<evidence type="ECO:0000313" key="2">
    <source>
        <dbReference type="Proteomes" id="UP000018439"/>
    </source>
</evidence>